<dbReference type="PANTHER" id="PTHR43252:SF4">
    <property type="entry name" value="TRANSCRIPTIONAL REGULATORY PROTEIN"/>
    <property type="match status" value="1"/>
</dbReference>
<keyword evidence="4" id="KW-1185">Reference proteome</keyword>
<accession>G5GIZ2</accession>
<protein>
    <recommendedName>
        <fullName evidence="5">Transcription regulator PadR N-terminal domain-containing protein</fullName>
    </recommendedName>
</protein>
<gene>
    <name evidence="3" type="ORF">HMPREF9333_01532</name>
</gene>
<evidence type="ECO:0000313" key="3">
    <source>
        <dbReference type="EMBL" id="EHI55396.1"/>
    </source>
</evidence>
<dbReference type="Pfam" id="PF03551">
    <property type="entry name" value="PadR"/>
    <property type="match status" value="1"/>
</dbReference>
<dbReference type="Gene3D" id="6.10.140.190">
    <property type="match status" value="1"/>
</dbReference>
<organism evidence="3 4">
    <name type="scientific">Johnsonella ignava ATCC 51276</name>
    <dbReference type="NCBI Taxonomy" id="679200"/>
    <lineage>
        <taxon>Bacteria</taxon>
        <taxon>Bacillati</taxon>
        <taxon>Bacillota</taxon>
        <taxon>Clostridia</taxon>
        <taxon>Lachnospirales</taxon>
        <taxon>Lachnospiraceae</taxon>
        <taxon>Johnsonella</taxon>
    </lineage>
</organism>
<dbReference type="Pfam" id="PF10400">
    <property type="entry name" value="Vir_act_alpha_C"/>
    <property type="match status" value="1"/>
</dbReference>
<dbReference type="HOGENOM" id="CLU_089258_1_1_9"/>
<feature type="domain" description="Transcription regulator PadR N-terminal" evidence="1">
    <location>
        <begin position="7"/>
        <end position="79"/>
    </location>
</feature>
<evidence type="ECO:0000313" key="4">
    <source>
        <dbReference type="Proteomes" id="UP000003011"/>
    </source>
</evidence>
<proteinExistence type="predicted"/>
<dbReference type="STRING" id="679200.HMPREF9333_01532"/>
<dbReference type="AlphaFoldDB" id="G5GIZ2"/>
<dbReference type="InterPro" id="IPR036388">
    <property type="entry name" value="WH-like_DNA-bd_sf"/>
</dbReference>
<dbReference type="InterPro" id="IPR036390">
    <property type="entry name" value="WH_DNA-bd_sf"/>
</dbReference>
<dbReference type="InterPro" id="IPR018309">
    <property type="entry name" value="Tscrpt_reg_PadR_C"/>
</dbReference>
<name>G5GIZ2_9FIRM</name>
<comment type="caution">
    <text evidence="3">The sequence shown here is derived from an EMBL/GenBank/DDBJ whole genome shotgun (WGS) entry which is preliminary data.</text>
</comment>
<dbReference type="EMBL" id="ACZL01000023">
    <property type="protein sequence ID" value="EHI55396.1"/>
    <property type="molecule type" value="Genomic_DNA"/>
</dbReference>
<evidence type="ECO:0008006" key="5">
    <source>
        <dbReference type="Google" id="ProtNLM"/>
    </source>
</evidence>
<dbReference type="RefSeq" id="WP_005541229.1">
    <property type="nucleotide sequence ID" value="NZ_JH378833.1"/>
</dbReference>
<evidence type="ECO:0000259" key="1">
    <source>
        <dbReference type="Pfam" id="PF03551"/>
    </source>
</evidence>
<evidence type="ECO:0000259" key="2">
    <source>
        <dbReference type="Pfam" id="PF10400"/>
    </source>
</evidence>
<dbReference type="InterPro" id="IPR005149">
    <property type="entry name" value="Tscrpt_reg_PadR_N"/>
</dbReference>
<dbReference type="PANTHER" id="PTHR43252">
    <property type="entry name" value="TRANSCRIPTIONAL REGULATOR YQJI"/>
    <property type="match status" value="1"/>
</dbReference>
<dbReference type="eggNOG" id="COG1695">
    <property type="taxonomic scope" value="Bacteria"/>
</dbReference>
<dbReference type="Proteomes" id="UP000003011">
    <property type="component" value="Unassembled WGS sequence"/>
</dbReference>
<dbReference type="Gene3D" id="1.10.10.10">
    <property type="entry name" value="Winged helix-like DNA-binding domain superfamily/Winged helix DNA-binding domain"/>
    <property type="match status" value="1"/>
</dbReference>
<sequence>MSLSHGILGFLSYGNMTGYDLAKVFNSSVNFFWCAQNSHIYLELNKLEKQGYVSCEHIIQSDKPNKKLYHITESGKEEFLNWLSKDSSETVEKNKNAFLLKLFFSGEMKPEESIKILKKFIDDCQKYSDRMSSIPENISKNRDGIEDYKILYWEMTADFGYSYINLCIEWAKRCIQKLEVYK</sequence>
<reference evidence="3 4" key="1">
    <citation type="submission" date="2011-08" db="EMBL/GenBank/DDBJ databases">
        <title>The Genome Sequence of Johnsonella ignava ATCC 51276.</title>
        <authorList>
            <consortium name="The Broad Institute Genome Sequencing Platform"/>
            <person name="Earl A."/>
            <person name="Ward D."/>
            <person name="Feldgarden M."/>
            <person name="Gevers D."/>
            <person name="Izard J."/>
            <person name="Blanton J.M."/>
            <person name="Baranova O.V."/>
            <person name="Dewhirst F.E."/>
            <person name="Young S.K."/>
            <person name="Zeng Q."/>
            <person name="Gargeya S."/>
            <person name="Fitzgerald M."/>
            <person name="Haas B."/>
            <person name="Abouelleil A."/>
            <person name="Alvarado L."/>
            <person name="Arachchi H.M."/>
            <person name="Berlin A."/>
            <person name="Brown A."/>
            <person name="Chapman S.B."/>
            <person name="Chen Z."/>
            <person name="Dunbar C."/>
            <person name="Freedman E."/>
            <person name="Gearin G."/>
            <person name="Gellesch M."/>
            <person name="Goldberg J."/>
            <person name="Griggs A."/>
            <person name="Gujja S."/>
            <person name="Heiman D."/>
            <person name="Howarth C."/>
            <person name="Larson L."/>
            <person name="Lui A."/>
            <person name="MacDonald P.J.P."/>
            <person name="Montmayeur A."/>
            <person name="Murphy C."/>
            <person name="Neiman D."/>
            <person name="Pearson M."/>
            <person name="Priest M."/>
            <person name="Roberts A."/>
            <person name="Saif S."/>
            <person name="Shea T."/>
            <person name="Shenoy N."/>
            <person name="Sisk P."/>
            <person name="Stolte C."/>
            <person name="Sykes S."/>
            <person name="Wortman J."/>
            <person name="Nusbaum C."/>
            <person name="Birren B."/>
        </authorList>
    </citation>
    <scope>NUCLEOTIDE SEQUENCE [LARGE SCALE GENOMIC DNA]</scope>
    <source>
        <strain evidence="3 4">ATCC 51276</strain>
    </source>
</reference>
<feature type="domain" description="Transcription regulator PadR C-terminal" evidence="2">
    <location>
        <begin position="95"/>
        <end position="179"/>
    </location>
</feature>
<dbReference type="OrthoDB" id="8595425at2"/>
<dbReference type="SUPFAM" id="SSF46785">
    <property type="entry name" value="Winged helix' DNA-binding domain"/>
    <property type="match status" value="1"/>
</dbReference>